<reference evidence="2" key="1">
    <citation type="submission" date="2019-02" db="EMBL/GenBank/DDBJ databases">
        <authorList>
            <person name="Gruber-Vodicka R. H."/>
            <person name="Seah K. B. B."/>
        </authorList>
    </citation>
    <scope>NUCLEOTIDE SEQUENCE</scope>
    <source>
        <strain evidence="2">BECK_S313</strain>
    </source>
</reference>
<dbReference type="Pfam" id="PF09820">
    <property type="entry name" value="AAA-ATPase_like"/>
    <property type="match status" value="1"/>
</dbReference>
<evidence type="ECO:0000259" key="1">
    <source>
        <dbReference type="Pfam" id="PF09820"/>
    </source>
</evidence>
<gene>
    <name evidence="2" type="ORF">BECKLPF1236B_GA0070989_11793</name>
</gene>
<evidence type="ECO:0000313" key="2">
    <source>
        <dbReference type="EMBL" id="VFK19621.1"/>
    </source>
</evidence>
<proteinExistence type="predicted"/>
<dbReference type="EMBL" id="CAADFK010000179">
    <property type="protein sequence ID" value="VFK19621.1"/>
    <property type="molecule type" value="Genomic_DNA"/>
</dbReference>
<dbReference type="PANTHER" id="PTHR34825">
    <property type="entry name" value="CONSERVED PROTEIN, WITH A WEAK D-GALACTARATE DEHYDRATASE/ALTRONATE HYDROLASE DOMAIN"/>
    <property type="match status" value="1"/>
</dbReference>
<accession>A0A450WRF6</accession>
<dbReference type="InterPro" id="IPR018631">
    <property type="entry name" value="AAA-ATPase-like_dom"/>
</dbReference>
<name>A0A450WRF6_9GAMM</name>
<sequence length="609" mass="70118">MNPTRMKFPYGIADFQTIREEDYLYIDRTDRVALMEDAGKQLLFLRPRRFGKSLWLSTLENYYDLARSDRFDAIFGGLFIGQNPTPRRSSYVVMVWDFSTVDTQGDVDYIRGALYRHMNVCIDDVLARYPGIGRFPLIDDAIANFQALVKAIGRAGHKLYLFIDEYDNFANEVMVTRSRGIKRYRELVGSEGVLKSLFKSIKSMARGQGLDRVFMTGVSPVVMSDVSSGYNIIKTISHHPEYNDLCGFTADELRGILDRVAEDCGLAPDQADEALETMRSFYNGYCFSPRRLSSGLSSKGDFLIYNPTLAFYFLEELARYCEYPERILDTNLAMDRNRIHFVAGLPHGERLVTKALAANETCPNESIFVGELADRFGMEDMLNVPKGDNVDDTFLASLLYYLGVLTLAGRDERGNLRLTIPNLVVRRLYAERLQEALLPKYEDREARRDAVDRFYAYADLEPLCDFIEQRFFRVFDNRDLRWSNELTVKTAFLTLLFNDTFYIMDSETAIERGYADLSLILRPDTRKYKLLDHLLEFKYLPWKGLGMKSEAAREIGREALRELPPVAEQLNIANAQLARYRETLEQVYGEKLRLHTHAVVCIGLERLVW</sequence>
<feature type="domain" description="AAA-ATPase-like" evidence="1">
    <location>
        <begin position="9"/>
        <end position="226"/>
    </location>
</feature>
<organism evidence="2">
    <name type="scientific">Candidatus Kentrum sp. LPFa</name>
    <dbReference type="NCBI Taxonomy" id="2126335"/>
    <lineage>
        <taxon>Bacteria</taxon>
        <taxon>Pseudomonadati</taxon>
        <taxon>Pseudomonadota</taxon>
        <taxon>Gammaproteobacteria</taxon>
        <taxon>Candidatus Kentrum</taxon>
    </lineage>
</organism>
<dbReference type="AlphaFoldDB" id="A0A450WRF6"/>
<dbReference type="PANTHER" id="PTHR34825:SF2">
    <property type="entry name" value="AAA-ATPASE-LIKE DOMAIN-CONTAINING PROTEIN"/>
    <property type="match status" value="1"/>
</dbReference>
<protein>
    <submittedName>
        <fullName evidence="2">PD-(D/E)XK nuclease superfamily protein</fullName>
    </submittedName>
</protein>